<gene>
    <name evidence="1" type="ORF">IQ276_11200</name>
</gene>
<evidence type="ECO:0000313" key="2">
    <source>
        <dbReference type="Proteomes" id="UP000622533"/>
    </source>
</evidence>
<dbReference type="RefSeq" id="WP_193916269.1">
    <property type="nucleotide sequence ID" value="NZ_JADEXS020000001.1"/>
</dbReference>
<dbReference type="Proteomes" id="UP000622533">
    <property type="component" value="Unassembled WGS sequence"/>
</dbReference>
<comment type="caution">
    <text evidence="1">The sequence shown here is derived from an EMBL/GenBank/DDBJ whole genome shotgun (WGS) entry which is preliminary data.</text>
</comment>
<proteinExistence type="predicted"/>
<evidence type="ECO:0000313" key="1">
    <source>
        <dbReference type="EMBL" id="MBE9022972.1"/>
    </source>
</evidence>
<dbReference type="EMBL" id="JADEXS010000120">
    <property type="protein sequence ID" value="MBE9022972.1"/>
    <property type="molecule type" value="Genomic_DNA"/>
</dbReference>
<keyword evidence="2" id="KW-1185">Reference proteome</keyword>
<reference evidence="1" key="1">
    <citation type="submission" date="2020-10" db="EMBL/GenBank/DDBJ databases">
        <authorList>
            <person name="Castelo-Branco R."/>
            <person name="Eusebio N."/>
            <person name="Adriana R."/>
            <person name="Vieira A."/>
            <person name="Brugerolle De Fraissinette N."/>
            <person name="Rezende De Castro R."/>
            <person name="Schneider M.P."/>
            <person name="Vasconcelos V."/>
            <person name="Leao P.N."/>
        </authorList>
    </citation>
    <scope>NUCLEOTIDE SEQUENCE</scope>
    <source>
        <strain evidence="1">LEGE 12446</strain>
    </source>
</reference>
<accession>A0A8J7ACT4</accession>
<organism evidence="1 2">
    <name type="scientific">Desmonostoc muscorum LEGE 12446</name>
    <dbReference type="NCBI Taxonomy" id="1828758"/>
    <lineage>
        <taxon>Bacteria</taxon>
        <taxon>Bacillati</taxon>
        <taxon>Cyanobacteriota</taxon>
        <taxon>Cyanophyceae</taxon>
        <taxon>Nostocales</taxon>
        <taxon>Nostocaceae</taxon>
        <taxon>Desmonostoc</taxon>
    </lineage>
</organism>
<name>A0A8J7ACT4_DESMC</name>
<sequence>MTNHNGISIAKVTLTAREEKRPPVGQPAKSDRDIAFATVFIDIENTKQENADLVIEKIQIQDAVDSNVQLVKDTPEEIRLKPLENSVNDFRLTNKVGYATKGQVKAVVTYRIANQVQEIQSPVVNVDRL</sequence>
<protein>
    <submittedName>
        <fullName evidence="1">Uncharacterized protein</fullName>
    </submittedName>
</protein>
<dbReference type="AlphaFoldDB" id="A0A8J7ACT4"/>